<gene>
    <name evidence="1" type="ORF">PHIM7_176</name>
</gene>
<accession>A0A0F6WBL5</accession>
<dbReference type="Proteomes" id="UP000221947">
    <property type="component" value="Segment"/>
</dbReference>
<sequence>MKQVDIILWLDRALKNAEHLNDFGDTIDAYYELRTDVRNLVRKLREEKK</sequence>
<reference evidence="1 2" key="1">
    <citation type="submission" date="2015-04" db="EMBL/GenBank/DDBJ databases">
        <authorList>
            <person name="Schouten J.T."/>
            <person name="Crockett J.T."/>
            <person name="Hodson T.S."/>
            <person name="Hyde J.R."/>
            <person name="Smith T.A."/>
            <person name="Merrill B.D."/>
            <person name="Crook M.B."/>
            <person name="Griffitts J.S."/>
            <person name="Burnett S.H."/>
            <person name="Grose J.H."/>
            <person name="Breakwell D.P."/>
        </authorList>
    </citation>
    <scope>NUCLEOTIDE SEQUENCE [LARGE SCALE GENOMIC DNA]</scope>
</reference>
<dbReference type="EMBL" id="KR052480">
    <property type="protein sequence ID" value="AKF12721.1"/>
    <property type="molecule type" value="Genomic_DNA"/>
</dbReference>
<protein>
    <submittedName>
        <fullName evidence="1">Uncharacterized protein</fullName>
    </submittedName>
</protein>
<keyword evidence="2" id="KW-1185">Reference proteome</keyword>
<organism evidence="1 2">
    <name type="scientific">Sinorhizobium phage phiM7</name>
    <dbReference type="NCBI Taxonomy" id="1647403"/>
    <lineage>
        <taxon>Viruses</taxon>
        <taxon>Duplodnaviria</taxon>
        <taxon>Heunggongvirae</taxon>
        <taxon>Uroviricota</taxon>
        <taxon>Caudoviricetes</taxon>
        <taxon>Emdodecavirus</taxon>
        <taxon>Emdodecavirus M7</taxon>
    </lineage>
</organism>
<evidence type="ECO:0000313" key="1">
    <source>
        <dbReference type="EMBL" id="AKF12721.1"/>
    </source>
</evidence>
<evidence type="ECO:0000313" key="2">
    <source>
        <dbReference type="Proteomes" id="UP000221947"/>
    </source>
</evidence>
<proteinExistence type="predicted"/>
<name>A0A0F6WBL5_9CAUD</name>